<dbReference type="EMBL" id="LUGG01000003">
    <property type="protein sequence ID" value="OBZ76947.1"/>
    <property type="molecule type" value="Genomic_DNA"/>
</dbReference>
<keyword evidence="2" id="KW-1185">Reference proteome</keyword>
<proteinExistence type="predicted"/>
<accession>A0A1C7MJY6</accession>
<name>A0A1C7MJY6_GRIFR</name>
<dbReference type="AlphaFoldDB" id="A0A1C7MJY6"/>
<sequence>MTCVGCATFTMIHAGIDDNRTRDLNIEDSNEVHTAFSTDVRSAWYPKVERYTGSTLVICSLDIVIRMVRLALEGAGFLSTCSDYGLFQKLLAASRTGAEEELEYGN</sequence>
<protein>
    <submittedName>
        <fullName evidence="1">Uncharacterized protein</fullName>
    </submittedName>
</protein>
<reference evidence="1 2" key="1">
    <citation type="submission" date="2016-03" db="EMBL/GenBank/DDBJ databases">
        <title>Whole genome sequencing of Grifola frondosa 9006-11.</title>
        <authorList>
            <person name="Min B."/>
            <person name="Park H."/>
            <person name="Kim J.-G."/>
            <person name="Cho H."/>
            <person name="Oh Y.-L."/>
            <person name="Kong W.-S."/>
            <person name="Choi I.-G."/>
        </authorList>
    </citation>
    <scope>NUCLEOTIDE SEQUENCE [LARGE SCALE GENOMIC DNA]</scope>
    <source>
        <strain evidence="1 2">9006-11</strain>
    </source>
</reference>
<evidence type="ECO:0000313" key="2">
    <source>
        <dbReference type="Proteomes" id="UP000092993"/>
    </source>
</evidence>
<dbReference type="Proteomes" id="UP000092993">
    <property type="component" value="Unassembled WGS sequence"/>
</dbReference>
<organism evidence="1 2">
    <name type="scientific">Grifola frondosa</name>
    <name type="common">Maitake</name>
    <name type="synonym">Polyporus frondosus</name>
    <dbReference type="NCBI Taxonomy" id="5627"/>
    <lineage>
        <taxon>Eukaryota</taxon>
        <taxon>Fungi</taxon>
        <taxon>Dikarya</taxon>
        <taxon>Basidiomycota</taxon>
        <taxon>Agaricomycotina</taxon>
        <taxon>Agaricomycetes</taxon>
        <taxon>Polyporales</taxon>
        <taxon>Grifolaceae</taxon>
        <taxon>Grifola</taxon>
    </lineage>
</organism>
<gene>
    <name evidence="1" type="ORF">A0H81_03406</name>
</gene>
<evidence type="ECO:0000313" key="1">
    <source>
        <dbReference type="EMBL" id="OBZ76947.1"/>
    </source>
</evidence>
<comment type="caution">
    <text evidence="1">The sequence shown here is derived from an EMBL/GenBank/DDBJ whole genome shotgun (WGS) entry which is preliminary data.</text>
</comment>